<dbReference type="STRING" id="1890683.A0A427YKT5"/>
<dbReference type="Proteomes" id="UP000279259">
    <property type="component" value="Unassembled WGS sequence"/>
</dbReference>
<proteinExistence type="predicted"/>
<dbReference type="Gene3D" id="3.20.20.100">
    <property type="entry name" value="NADP-dependent oxidoreductase domain"/>
    <property type="match status" value="1"/>
</dbReference>
<evidence type="ECO:0000313" key="3">
    <source>
        <dbReference type="EMBL" id="RSH91715.1"/>
    </source>
</evidence>
<dbReference type="GO" id="GO:0045290">
    <property type="term" value="F:D-arabinose 1-dehydrogenase [NAD(P)+] activity"/>
    <property type="evidence" value="ECO:0007669"/>
    <property type="project" value="TreeGrafter"/>
</dbReference>
<sequence length="434" mass="46819">MSAVVDRDVAPYHPDLPDEVIPPSTAVPEEGELDSPKADEVLPKVSGCGASLGPPVSNDIAGDDIVAETLLAQPEVAPPSSLALPPIVLGCAPFGYGIYASKSNVLSSLPLRIVRLALRAGITAFDTAPWYHPSEIILGHALSALRDEYPRESYTLITKAGKFGQTKEGHVYEPEVIRKSVERSLRRLQTSYLDVVYLHDFEFVASPPACPPGNPLLALTPEGAASYGLNPPYSQRGPGDQSILDCLSVLRELQGEGKIRKIGLAGYPLPVLLRLSLVALHTHGIPVDIVQSYAHQTIQNSSLEEGYLRALTDQAKVGQVMNAAPLAMGILTTSGGPEWHPARGTPIFGATRQAADKCKEMGTTLEDVACDFGYRTVRQEDGRIVPVVIGCKNLEEVHMSLRSYKRANGQGARRDVEEQVIKIFDDAGVRHVSW</sequence>
<keyword evidence="4" id="KW-1185">Reference proteome</keyword>
<dbReference type="PANTHER" id="PTHR42686:SF1">
    <property type="entry name" value="GH17980P-RELATED"/>
    <property type="match status" value="1"/>
</dbReference>
<dbReference type="GO" id="GO:0005829">
    <property type="term" value="C:cytosol"/>
    <property type="evidence" value="ECO:0007669"/>
    <property type="project" value="TreeGrafter"/>
</dbReference>
<evidence type="ECO:0000256" key="1">
    <source>
        <dbReference type="SAM" id="MobiDB-lite"/>
    </source>
</evidence>
<feature type="compositionally biased region" description="Basic and acidic residues" evidence="1">
    <location>
        <begin position="1"/>
        <end position="10"/>
    </location>
</feature>
<dbReference type="InterPro" id="IPR020471">
    <property type="entry name" value="AKR"/>
</dbReference>
<evidence type="ECO:0000313" key="4">
    <source>
        <dbReference type="Proteomes" id="UP000279259"/>
    </source>
</evidence>
<reference evidence="3 4" key="1">
    <citation type="submission" date="2018-11" db="EMBL/GenBank/DDBJ databases">
        <title>Genome sequence of Saitozyma podzolica DSM 27192.</title>
        <authorList>
            <person name="Aliyu H."/>
            <person name="Gorte O."/>
            <person name="Ochsenreither K."/>
        </authorList>
    </citation>
    <scope>NUCLEOTIDE SEQUENCE [LARGE SCALE GENOMIC DNA]</scope>
    <source>
        <strain evidence="3 4">DSM 27192</strain>
    </source>
</reference>
<evidence type="ECO:0000259" key="2">
    <source>
        <dbReference type="Pfam" id="PF00248"/>
    </source>
</evidence>
<dbReference type="InterPro" id="IPR036812">
    <property type="entry name" value="NAD(P)_OxRdtase_dom_sf"/>
</dbReference>
<feature type="region of interest" description="Disordered" evidence="1">
    <location>
        <begin position="1"/>
        <end position="35"/>
    </location>
</feature>
<dbReference type="AlphaFoldDB" id="A0A427YKT5"/>
<dbReference type="EMBL" id="RSCD01000007">
    <property type="protein sequence ID" value="RSH91715.1"/>
    <property type="molecule type" value="Genomic_DNA"/>
</dbReference>
<name>A0A427YKT5_9TREE</name>
<dbReference type="Pfam" id="PF00248">
    <property type="entry name" value="Aldo_ket_red"/>
    <property type="match status" value="1"/>
</dbReference>
<organism evidence="3 4">
    <name type="scientific">Saitozyma podzolica</name>
    <dbReference type="NCBI Taxonomy" id="1890683"/>
    <lineage>
        <taxon>Eukaryota</taxon>
        <taxon>Fungi</taxon>
        <taxon>Dikarya</taxon>
        <taxon>Basidiomycota</taxon>
        <taxon>Agaricomycotina</taxon>
        <taxon>Tremellomycetes</taxon>
        <taxon>Tremellales</taxon>
        <taxon>Trimorphomycetaceae</taxon>
        <taxon>Saitozyma</taxon>
    </lineage>
</organism>
<protein>
    <recommendedName>
        <fullName evidence="2">NADP-dependent oxidoreductase domain-containing protein</fullName>
    </recommendedName>
</protein>
<accession>A0A427YKT5</accession>
<dbReference type="InterPro" id="IPR023210">
    <property type="entry name" value="NADP_OxRdtase_dom"/>
</dbReference>
<feature type="domain" description="NADP-dependent oxidoreductase" evidence="2">
    <location>
        <begin position="110"/>
        <end position="405"/>
    </location>
</feature>
<comment type="caution">
    <text evidence="3">The sequence shown here is derived from an EMBL/GenBank/DDBJ whole genome shotgun (WGS) entry which is preliminary data.</text>
</comment>
<dbReference type="SUPFAM" id="SSF51430">
    <property type="entry name" value="NAD(P)-linked oxidoreductase"/>
    <property type="match status" value="1"/>
</dbReference>
<gene>
    <name evidence="3" type="ORF">EHS25_009084</name>
</gene>
<dbReference type="PANTHER" id="PTHR42686">
    <property type="entry name" value="GH17980P-RELATED"/>
    <property type="match status" value="1"/>
</dbReference>
<dbReference type="OrthoDB" id="5286008at2759"/>
<dbReference type="GO" id="GO:0070485">
    <property type="term" value="P:dehydro-D-arabinono-1,4-lactone biosynthetic process"/>
    <property type="evidence" value="ECO:0007669"/>
    <property type="project" value="TreeGrafter"/>
</dbReference>